<dbReference type="STRING" id="1229780.BN381_90050"/>
<comment type="caution">
    <text evidence="1">The sequence shown here is derived from an EMBL/GenBank/DDBJ whole genome shotgun (WGS) entry which is preliminary data.</text>
</comment>
<protein>
    <submittedName>
        <fullName evidence="1">Uncharacterized protein</fullName>
    </submittedName>
</protein>
<reference evidence="1 2" key="1">
    <citation type="journal article" date="2013" name="ISME J.">
        <title>Metabolic model for the filamentous 'Candidatus Microthrix parvicella' based on genomic and metagenomic analyses.</title>
        <authorList>
            <person name="Jon McIlroy S."/>
            <person name="Kristiansen R."/>
            <person name="Albertsen M."/>
            <person name="Michael Karst S."/>
            <person name="Rossetti S."/>
            <person name="Lund Nielsen J."/>
            <person name="Tandoi V."/>
            <person name="James Seviour R."/>
            <person name="Nielsen P.H."/>
        </authorList>
    </citation>
    <scope>NUCLEOTIDE SEQUENCE [LARGE SCALE GENOMIC DNA]</scope>
    <source>
        <strain evidence="1 2">RN1</strain>
    </source>
</reference>
<dbReference type="eggNOG" id="COG1670">
    <property type="taxonomic scope" value="Bacteria"/>
</dbReference>
<dbReference type="Gene3D" id="3.40.630.30">
    <property type="match status" value="1"/>
</dbReference>
<name>R4Z4X9_9ACTN</name>
<accession>R4Z4X9</accession>
<dbReference type="HOGENOM" id="CLU_911159_0_0_11"/>
<gene>
    <name evidence="1" type="ORF">BN381_90050</name>
</gene>
<keyword evidence="2" id="KW-1185">Reference proteome</keyword>
<evidence type="ECO:0000313" key="2">
    <source>
        <dbReference type="Proteomes" id="UP000018291"/>
    </source>
</evidence>
<sequence>MRAGRCRSRHNKSDYNHATREYPAALIYGLSVASGTDDTYNGASLNAIAARMAKDPDDLDLDVGLDELSKYDRTRVLALLTEGVEPSNDGLLESIRTLREVAEWLDIRGAKSRRIIPVDLATGTTSLVRIRAVRGDDLERIYSEVSDPAVANRWRYRGQIPSAEQFASTFGEDVLVQFIAEELVSKAPLSLNVLYGYDSFVNIAYFGVLGLGSTGSGVALRRVHGVVLAMAYGFTRWPLRKIYLEIPGYNENVIEGLPPDICRVEGRLKDFYFHDGVYWDKLIVGIERTAFFSALAEHFPPSMTA</sequence>
<dbReference type="Proteomes" id="UP000018291">
    <property type="component" value="Unassembled WGS sequence"/>
</dbReference>
<proteinExistence type="predicted"/>
<organism evidence="1 2">
    <name type="scientific">Candidatus Neomicrothrix parvicella RN1</name>
    <dbReference type="NCBI Taxonomy" id="1229780"/>
    <lineage>
        <taxon>Bacteria</taxon>
        <taxon>Bacillati</taxon>
        <taxon>Actinomycetota</taxon>
        <taxon>Acidimicrobiia</taxon>
        <taxon>Acidimicrobiales</taxon>
        <taxon>Microthrixaceae</taxon>
        <taxon>Candidatus Neomicrothrix</taxon>
    </lineage>
</organism>
<dbReference type="AlphaFoldDB" id="R4Z4X9"/>
<evidence type="ECO:0000313" key="1">
    <source>
        <dbReference type="EMBL" id="CCM65979.1"/>
    </source>
</evidence>
<dbReference type="EMBL" id="CANL01000087">
    <property type="protein sequence ID" value="CCM65979.1"/>
    <property type="molecule type" value="Genomic_DNA"/>
</dbReference>